<dbReference type="STRING" id="1441095.AM592_15590"/>
<dbReference type="SUPFAM" id="SSF55729">
    <property type="entry name" value="Acyl-CoA N-acyltransferases (Nat)"/>
    <property type="match status" value="1"/>
</dbReference>
<feature type="domain" description="N-acetyltransferase" evidence="1">
    <location>
        <begin position="1"/>
        <end position="148"/>
    </location>
</feature>
<gene>
    <name evidence="2" type="ORF">AM592_15590</name>
</gene>
<dbReference type="GO" id="GO:0016747">
    <property type="term" value="F:acyltransferase activity, transferring groups other than amino-acyl groups"/>
    <property type="evidence" value="ECO:0007669"/>
    <property type="project" value="InterPro"/>
</dbReference>
<dbReference type="Gene3D" id="3.40.630.30">
    <property type="match status" value="1"/>
</dbReference>
<dbReference type="InterPro" id="IPR000182">
    <property type="entry name" value="GNAT_dom"/>
</dbReference>
<dbReference type="FunFam" id="3.40.630.30:FF:000133">
    <property type="entry name" value="Acetyltransferase, GNAT family"/>
    <property type="match status" value="1"/>
</dbReference>
<dbReference type="Proteomes" id="UP000067625">
    <property type="component" value="Chromosome"/>
</dbReference>
<evidence type="ECO:0000313" key="2">
    <source>
        <dbReference type="EMBL" id="ALC82853.1"/>
    </source>
</evidence>
<dbReference type="OrthoDB" id="8593648at2"/>
<organism evidence="2 3">
    <name type="scientific">Bacillus gobiensis</name>
    <dbReference type="NCBI Taxonomy" id="1441095"/>
    <lineage>
        <taxon>Bacteria</taxon>
        <taxon>Bacillati</taxon>
        <taxon>Bacillota</taxon>
        <taxon>Bacilli</taxon>
        <taxon>Bacillales</taxon>
        <taxon>Bacillaceae</taxon>
        <taxon>Bacillus</taxon>
    </lineage>
</organism>
<protein>
    <recommendedName>
        <fullName evidence="1">N-acetyltransferase domain-containing protein</fullName>
    </recommendedName>
</protein>
<dbReference type="CDD" id="cd04301">
    <property type="entry name" value="NAT_SF"/>
    <property type="match status" value="1"/>
</dbReference>
<dbReference type="AlphaFoldDB" id="A0A0M4GB36"/>
<name>A0A0M4GB36_9BACI</name>
<reference evidence="3" key="1">
    <citation type="submission" date="2015-08" db="EMBL/GenBank/DDBJ databases">
        <title>Genome sequencing project for genomic taxonomy and phylogenomics of Bacillus-like bacteria.</title>
        <authorList>
            <person name="Liu B."/>
            <person name="Wang J."/>
            <person name="Zhu Y."/>
            <person name="Liu G."/>
            <person name="Chen Q."/>
            <person name="Chen Z."/>
            <person name="Lan J."/>
            <person name="Che J."/>
            <person name="Ge C."/>
            <person name="Shi H."/>
            <person name="Pan Z."/>
            <person name="Liu X."/>
        </authorList>
    </citation>
    <scope>NUCLEOTIDE SEQUENCE [LARGE SCALE GENOMIC DNA]</scope>
    <source>
        <strain evidence="3">FJAT-4402</strain>
    </source>
</reference>
<dbReference type="Pfam" id="PF00583">
    <property type="entry name" value="Acetyltransf_1"/>
    <property type="match status" value="1"/>
</dbReference>
<evidence type="ECO:0000259" key="1">
    <source>
        <dbReference type="PROSITE" id="PS51186"/>
    </source>
</evidence>
<dbReference type="PANTHER" id="PTHR43072:SF36">
    <property type="entry name" value="RIBOSOMAL-PROTEIN-ALANINE ACETYLTRANSFERASE"/>
    <property type="match status" value="1"/>
</dbReference>
<dbReference type="EMBL" id="CP012600">
    <property type="protein sequence ID" value="ALC82853.1"/>
    <property type="molecule type" value="Genomic_DNA"/>
</dbReference>
<proteinExistence type="predicted"/>
<accession>A0A0M4GB36</accession>
<sequence length="157" mass="18167">MHIRNVQSSDYYIISPLINDWWGGRQMSDMLPKLFFDHFQNTSFIAEKKGEIIGFLIGFLSQSSPTEAYIHFVGVHPDYRKQQIGKQLYVEFFREVKENGRSIVRCITSPVNKASIDYHTRMGFIIEKGDKTVDGISVKSNYDGQNHDRVLFLKQLG</sequence>
<dbReference type="PIRSF" id="PIRSF037663">
    <property type="entry name" value="Acetyltransf_GNAT_prd"/>
    <property type="match status" value="1"/>
</dbReference>
<evidence type="ECO:0000313" key="3">
    <source>
        <dbReference type="Proteomes" id="UP000067625"/>
    </source>
</evidence>
<dbReference type="InterPro" id="IPR016181">
    <property type="entry name" value="Acyl_CoA_acyltransferase"/>
</dbReference>
<dbReference type="InterPro" id="IPR017255">
    <property type="entry name" value="AcTrfase_GNAT_prd"/>
</dbReference>
<reference evidence="2 3" key="2">
    <citation type="journal article" date="2016" name="Int. J. Syst. Evol. Microbiol.">
        <title>Bacillus gobiensis sp. nov., isolated from a soil sample.</title>
        <authorList>
            <person name="Liu B."/>
            <person name="Liu G.H."/>
            <person name="Cetin S."/>
            <person name="Schumann P."/>
            <person name="Pan Z.Z."/>
            <person name="Chen Q.Q."/>
        </authorList>
    </citation>
    <scope>NUCLEOTIDE SEQUENCE [LARGE SCALE GENOMIC DNA]</scope>
    <source>
        <strain evidence="2 3">FJAT-4402</strain>
    </source>
</reference>
<dbReference type="RefSeq" id="WP_053604666.1">
    <property type="nucleotide sequence ID" value="NZ_CP012600.1"/>
</dbReference>
<dbReference type="PANTHER" id="PTHR43072">
    <property type="entry name" value="N-ACETYLTRANSFERASE"/>
    <property type="match status" value="1"/>
</dbReference>
<dbReference type="PROSITE" id="PS51186">
    <property type="entry name" value="GNAT"/>
    <property type="match status" value="1"/>
</dbReference>
<dbReference type="PATRIC" id="fig|1441095.3.peg.3438"/>
<keyword evidence="3" id="KW-1185">Reference proteome</keyword>